<sequence length="167" mass="19349">MQSKSKELEAIMLRNIRNTLNHVKVPRFSDEFFVKKSAMLMLVNGGSKDQNTDMSISQDAKLMGIHKRNLYSAKHHLIVSSESDGLFPASACHRDDAQRTHITQTVKDIVFQFWTDETRVSPNKKDVCSKRLARCSYIKQPIHLLEEPQVIDIFFYHFLLVLQLIFL</sequence>
<dbReference type="AlphaFoldDB" id="A0A9D4ZFD4"/>
<protein>
    <submittedName>
        <fullName evidence="1">Uncharacterized protein</fullName>
    </submittedName>
</protein>
<dbReference type="EMBL" id="JABFUD020000014">
    <property type="protein sequence ID" value="KAI5070721.1"/>
    <property type="molecule type" value="Genomic_DNA"/>
</dbReference>
<evidence type="ECO:0000313" key="2">
    <source>
        <dbReference type="Proteomes" id="UP000886520"/>
    </source>
</evidence>
<comment type="caution">
    <text evidence="1">The sequence shown here is derived from an EMBL/GenBank/DDBJ whole genome shotgun (WGS) entry which is preliminary data.</text>
</comment>
<proteinExistence type="predicted"/>
<organism evidence="1 2">
    <name type="scientific">Adiantum capillus-veneris</name>
    <name type="common">Maidenhair fern</name>
    <dbReference type="NCBI Taxonomy" id="13818"/>
    <lineage>
        <taxon>Eukaryota</taxon>
        <taxon>Viridiplantae</taxon>
        <taxon>Streptophyta</taxon>
        <taxon>Embryophyta</taxon>
        <taxon>Tracheophyta</taxon>
        <taxon>Polypodiopsida</taxon>
        <taxon>Polypodiidae</taxon>
        <taxon>Polypodiales</taxon>
        <taxon>Pteridineae</taxon>
        <taxon>Pteridaceae</taxon>
        <taxon>Vittarioideae</taxon>
        <taxon>Adiantum</taxon>
    </lineage>
</organism>
<reference evidence="1" key="1">
    <citation type="submission" date="2021-01" db="EMBL/GenBank/DDBJ databases">
        <title>Adiantum capillus-veneris genome.</title>
        <authorList>
            <person name="Fang Y."/>
            <person name="Liao Q."/>
        </authorList>
    </citation>
    <scope>NUCLEOTIDE SEQUENCE</scope>
    <source>
        <strain evidence="1">H3</strain>
        <tissue evidence="1">Leaf</tissue>
    </source>
</reference>
<accession>A0A9D4ZFD4</accession>
<name>A0A9D4ZFD4_ADICA</name>
<feature type="non-terminal residue" evidence="1">
    <location>
        <position position="167"/>
    </location>
</feature>
<dbReference type="OrthoDB" id="10292435at2759"/>
<keyword evidence="2" id="KW-1185">Reference proteome</keyword>
<dbReference type="Proteomes" id="UP000886520">
    <property type="component" value="Chromosome 14"/>
</dbReference>
<gene>
    <name evidence="1" type="ORF">GOP47_0015064</name>
</gene>
<evidence type="ECO:0000313" key="1">
    <source>
        <dbReference type="EMBL" id="KAI5070721.1"/>
    </source>
</evidence>